<dbReference type="Pfam" id="PF00005">
    <property type="entry name" value="ABC_tran"/>
    <property type="match status" value="1"/>
</dbReference>
<gene>
    <name evidence="9" type="ORF">UFOPK2656_02627</name>
    <name evidence="10" type="ORF">UFOPK3651_02508</name>
    <name evidence="11" type="ORF">UFOPK3931_01781</name>
    <name evidence="8" type="ORF">UFOPK4189_02496</name>
</gene>
<dbReference type="AlphaFoldDB" id="A0A6J6SQY5"/>
<dbReference type="GO" id="GO:0005886">
    <property type="term" value="C:plasma membrane"/>
    <property type="evidence" value="ECO:0007669"/>
    <property type="project" value="UniProtKB-SubCell"/>
</dbReference>
<evidence type="ECO:0000313" key="9">
    <source>
        <dbReference type="EMBL" id="CAB4737115.1"/>
    </source>
</evidence>
<evidence type="ECO:0000256" key="5">
    <source>
        <dbReference type="ARBA" id="ARBA00022840"/>
    </source>
</evidence>
<keyword evidence="5" id="KW-0067">ATP-binding</keyword>
<evidence type="ECO:0000313" key="10">
    <source>
        <dbReference type="EMBL" id="CAB4945842.1"/>
    </source>
</evidence>
<accession>A0A6J6SQY5</accession>
<protein>
    <submittedName>
        <fullName evidence="9">Unannotated protein</fullName>
    </submittedName>
</protein>
<keyword evidence="4" id="KW-0547">Nucleotide-binding</keyword>
<dbReference type="EMBL" id="CAFBOL010000047">
    <property type="protein sequence ID" value="CAB4995720.1"/>
    <property type="molecule type" value="Genomic_DNA"/>
</dbReference>
<evidence type="ECO:0000313" key="11">
    <source>
        <dbReference type="EMBL" id="CAB4995720.1"/>
    </source>
</evidence>
<dbReference type="InterPro" id="IPR013563">
    <property type="entry name" value="Oligopep_ABC_C"/>
</dbReference>
<dbReference type="GO" id="GO:0015833">
    <property type="term" value="P:peptide transport"/>
    <property type="evidence" value="ECO:0007669"/>
    <property type="project" value="InterPro"/>
</dbReference>
<dbReference type="EMBL" id="CAFBMT010000016">
    <property type="protein sequence ID" value="CAB4945842.1"/>
    <property type="molecule type" value="Genomic_DNA"/>
</dbReference>
<dbReference type="SUPFAM" id="SSF52540">
    <property type="entry name" value="P-loop containing nucleoside triphosphate hydrolases"/>
    <property type="match status" value="1"/>
</dbReference>
<dbReference type="PROSITE" id="PS00211">
    <property type="entry name" value="ABC_TRANSPORTER_1"/>
    <property type="match status" value="1"/>
</dbReference>
<evidence type="ECO:0000313" key="8">
    <source>
        <dbReference type="EMBL" id="CAB4364737.1"/>
    </source>
</evidence>
<dbReference type="InterPro" id="IPR017871">
    <property type="entry name" value="ABC_transporter-like_CS"/>
</dbReference>
<dbReference type="NCBIfam" id="TIGR01727">
    <property type="entry name" value="oligo_HPY"/>
    <property type="match status" value="1"/>
</dbReference>
<dbReference type="GO" id="GO:0005524">
    <property type="term" value="F:ATP binding"/>
    <property type="evidence" value="ECO:0007669"/>
    <property type="project" value="UniProtKB-KW"/>
</dbReference>
<dbReference type="GO" id="GO:0016887">
    <property type="term" value="F:ATP hydrolysis activity"/>
    <property type="evidence" value="ECO:0007669"/>
    <property type="project" value="InterPro"/>
</dbReference>
<evidence type="ECO:0000256" key="3">
    <source>
        <dbReference type="ARBA" id="ARBA00022475"/>
    </source>
</evidence>
<dbReference type="CDD" id="cd03257">
    <property type="entry name" value="ABC_NikE_OppD_transporters"/>
    <property type="match status" value="1"/>
</dbReference>
<dbReference type="EMBL" id="CAEZYF010000020">
    <property type="protein sequence ID" value="CAB4737115.1"/>
    <property type="molecule type" value="Genomic_DNA"/>
</dbReference>
<dbReference type="InterPro" id="IPR050388">
    <property type="entry name" value="ABC_Ni/Peptide_Import"/>
</dbReference>
<dbReference type="SMART" id="SM00382">
    <property type="entry name" value="AAA"/>
    <property type="match status" value="1"/>
</dbReference>
<proteinExistence type="predicted"/>
<dbReference type="EMBL" id="CAESGF010000017">
    <property type="protein sequence ID" value="CAB4364737.1"/>
    <property type="molecule type" value="Genomic_DNA"/>
</dbReference>
<dbReference type="FunFam" id="3.40.50.300:FF:000016">
    <property type="entry name" value="Oligopeptide ABC transporter ATP-binding component"/>
    <property type="match status" value="1"/>
</dbReference>
<evidence type="ECO:0000256" key="1">
    <source>
        <dbReference type="ARBA" id="ARBA00004202"/>
    </source>
</evidence>
<dbReference type="Pfam" id="PF08352">
    <property type="entry name" value="oligo_HPY"/>
    <property type="match status" value="1"/>
</dbReference>
<dbReference type="PROSITE" id="PS50893">
    <property type="entry name" value="ABC_TRANSPORTER_2"/>
    <property type="match status" value="1"/>
</dbReference>
<dbReference type="InterPro" id="IPR027417">
    <property type="entry name" value="P-loop_NTPase"/>
</dbReference>
<keyword evidence="6" id="KW-0472">Membrane</keyword>
<name>A0A6J6SQY5_9ZZZZ</name>
<evidence type="ECO:0000256" key="4">
    <source>
        <dbReference type="ARBA" id="ARBA00022741"/>
    </source>
</evidence>
<sequence length="361" mass="39766">MSPHSAHTAHSIQAASRQLEGPLLEVTDLRTHFRTERGLVRSVDGVSFTLDRGRSLGIVGESGSGKTVLSRSIMGLLPKRNTERSGSVKFEGREVIDLPLADRRKIWGREMSMIFQDPMTSLNPVMRIGKQIGEGLRLHLGMSKEDARATSLHLLREVRIPEPEKRLDQYAFELSGGMRQRVMIALAMSCGPTLLFADEPTTALDVTVQAQILELIGVQKRERNMSLILVTHDLGVVAGHTDDIMVMYGGRMVEKAPTNVLFASMKMPYTEALLKSIPKIEDPSHTRLSVIPGRPPDLVNPPPGCSFAPRCSFAQDRCRTEVPPLITAEHPDHVYACWYPVGSPSHRARTAELAAAMSGAH</sequence>
<feature type="domain" description="ABC transporter" evidence="7">
    <location>
        <begin position="24"/>
        <end position="274"/>
    </location>
</feature>
<comment type="subcellular location">
    <subcellularLocation>
        <location evidence="1">Cell membrane</location>
        <topology evidence="1">Peripheral membrane protein</topology>
    </subcellularLocation>
</comment>
<evidence type="ECO:0000259" key="7">
    <source>
        <dbReference type="PROSITE" id="PS50893"/>
    </source>
</evidence>
<reference evidence="9" key="1">
    <citation type="submission" date="2020-05" db="EMBL/GenBank/DDBJ databases">
        <authorList>
            <person name="Chiriac C."/>
            <person name="Salcher M."/>
            <person name="Ghai R."/>
            <person name="Kavagutti S V."/>
        </authorList>
    </citation>
    <scope>NUCLEOTIDE SEQUENCE</scope>
</reference>
<dbReference type="PANTHER" id="PTHR43297">
    <property type="entry name" value="OLIGOPEPTIDE TRANSPORT ATP-BINDING PROTEIN APPD"/>
    <property type="match status" value="1"/>
</dbReference>
<dbReference type="InterPro" id="IPR003593">
    <property type="entry name" value="AAA+_ATPase"/>
</dbReference>
<dbReference type="Gene3D" id="3.40.50.300">
    <property type="entry name" value="P-loop containing nucleotide triphosphate hydrolases"/>
    <property type="match status" value="1"/>
</dbReference>
<dbReference type="PANTHER" id="PTHR43297:SF2">
    <property type="entry name" value="DIPEPTIDE TRANSPORT ATP-BINDING PROTEIN DPPD"/>
    <property type="match status" value="1"/>
</dbReference>
<dbReference type="InterPro" id="IPR003439">
    <property type="entry name" value="ABC_transporter-like_ATP-bd"/>
</dbReference>
<evidence type="ECO:0000256" key="2">
    <source>
        <dbReference type="ARBA" id="ARBA00022448"/>
    </source>
</evidence>
<keyword evidence="3" id="KW-1003">Cell membrane</keyword>
<organism evidence="9">
    <name type="scientific">freshwater metagenome</name>
    <dbReference type="NCBI Taxonomy" id="449393"/>
    <lineage>
        <taxon>unclassified sequences</taxon>
        <taxon>metagenomes</taxon>
        <taxon>ecological metagenomes</taxon>
    </lineage>
</organism>
<evidence type="ECO:0000256" key="6">
    <source>
        <dbReference type="ARBA" id="ARBA00023136"/>
    </source>
</evidence>
<keyword evidence="2" id="KW-0813">Transport</keyword>